<accession>A0A4Z2I201</accession>
<feature type="region of interest" description="Disordered" evidence="1">
    <location>
        <begin position="104"/>
        <end position="129"/>
    </location>
</feature>
<sequence length="129" mass="15013">MEIQHDSPGQKRLEHKSSTTKSISSDTDRVKREMYFGKIIIAYVMLVPSLREKQTAAEVKEEEEGDIVPLQKESVQQQCNGYRHWNPKAQHTQDCRRRQFTESFRQGQNQLVRKPGNKSKKGQAKISNR</sequence>
<dbReference type="Proteomes" id="UP000314294">
    <property type="component" value="Unassembled WGS sequence"/>
</dbReference>
<keyword evidence="3" id="KW-1185">Reference proteome</keyword>
<name>A0A4Z2I201_9TELE</name>
<evidence type="ECO:0000313" key="3">
    <source>
        <dbReference type="Proteomes" id="UP000314294"/>
    </source>
</evidence>
<feature type="compositionally biased region" description="Basic and acidic residues" evidence="1">
    <location>
        <begin position="1"/>
        <end position="17"/>
    </location>
</feature>
<organism evidence="2 3">
    <name type="scientific">Liparis tanakae</name>
    <name type="common">Tanaka's snailfish</name>
    <dbReference type="NCBI Taxonomy" id="230148"/>
    <lineage>
        <taxon>Eukaryota</taxon>
        <taxon>Metazoa</taxon>
        <taxon>Chordata</taxon>
        <taxon>Craniata</taxon>
        <taxon>Vertebrata</taxon>
        <taxon>Euteleostomi</taxon>
        <taxon>Actinopterygii</taxon>
        <taxon>Neopterygii</taxon>
        <taxon>Teleostei</taxon>
        <taxon>Neoteleostei</taxon>
        <taxon>Acanthomorphata</taxon>
        <taxon>Eupercaria</taxon>
        <taxon>Perciformes</taxon>
        <taxon>Cottioidei</taxon>
        <taxon>Cottales</taxon>
        <taxon>Liparidae</taxon>
        <taxon>Liparis</taxon>
    </lineage>
</organism>
<evidence type="ECO:0000313" key="2">
    <source>
        <dbReference type="EMBL" id="TNN72106.1"/>
    </source>
</evidence>
<feature type="compositionally biased region" description="Basic residues" evidence="1">
    <location>
        <begin position="115"/>
        <end position="129"/>
    </location>
</feature>
<gene>
    <name evidence="2" type="ORF">EYF80_017683</name>
</gene>
<evidence type="ECO:0000256" key="1">
    <source>
        <dbReference type="SAM" id="MobiDB-lite"/>
    </source>
</evidence>
<proteinExistence type="predicted"/>
<dbReference type="AlphaFoldDB" id="A0A4Z2I201"/>
<comment type="caution">
    <text evidence="2">The sequence shown here is derived from an EMBL/GenBank/DDBJ whole genome shotgun (WGS) entry which is preliminary data.</text>
</comment>
<feature type="region of interest" description="Disordered" evidence="1">
    <location>
        <begin position="1"/>
        <end position="27"/>
    </location>
</feature>
<reference evidence="2 3" key="1">
    <citation type="submission" date="2019-03" db="EMBL/GenBank/DDBJ databases">
        <title>First draft genome of Liparis tanakae, snailfish: a comprehensive survey of snailfish specific genes.</title>
        <authorList>
            <person name="Kim W."/>
            <person name="Song I."/>
            <person name="Jeong J.-H."/>
            <person name="Kim D."/>
            <person name="Kim S."/>
            <person name="Ryu S."/>
            <person name="Song J.Y."/>
            <person name="Lee S.K."/>
        </authorList>
    </citation>
    <scope>NUCLEOTIDE SEQUENCE [LARGE SCALE GENOMIC DNA]</scope>
    <source>
        <tissue evidence="2">Muscle</tissue>
    </source>
</reference>
<dbReference type="EMBL" id="SRLO01000142">
    <property type="protein sequence ID" value="TNN72106.1"/>
    <property type="molecule type" value="Genomic_DNA"/>
</dbReference>
<protein>
    <submittedName>
        <fullName evidence="2">Uncharacterized protein</fullName>
    </submittedName>
</protein>